<keyword evidence="2" id="KW-1185">Reference proteome</keyword>
<dbReference type="AlphaFoldDB" id="A0AAV4QY09"/>
<protein>
    <submittedName>
        <fullName evidence="1">Uncharacterized protein</fullName>
    </submittedName>
</protein>
<dbReference type="EMBL" id="BPLQ01005376">
    <property type="protein sequence ID" value="GIY14533.1"/>
    <property type="molecule type" value="Genomic_DNA"/>
</dbReference>
<proteinExistence type="predicted"/>
<reference evidence="1 2" key="1">
    <citation type="submission" date="2021-06" db="EMBL/GenBank/DDBJ databases">
        <title>Caerostris darwini draft genome.</title>
        <authorList>
            <person name="Kono N."/>
            <person name="Arakawa K."/>
        </authorList>
    </citation>
    <scope>NUCLEOTIDE SEQUENCE [LARGE SCALE GENOMIC DNA]</scope>
</reference>
<comment type="caution">
    <text evidence="1">The sequence shown here is derived from an EMBL/GenBank/DDBJ whole genome shotgun (WGS) entry which is preliminary data.</text>
</comment>
<dbReference type="Proteomes" id="UP001054837">
    <property type="component" value="Unassembled WGS sequence"/>
</dbReference>
<organism evidence="1 2">
    <name type="scientific">Caerostris darwini</name>
    <dbReference type="NCBI Taxonomy" id="1538125"/>
    <lineage>
        <taxon>Eukaryota</taxon>
        <taxon>Metazoa</taxon>
        <taxon>Ecdysozoa</taxon>
        <taxon>Arthropoda</taxon>
        <taxon>Chelicerata</taxon>
        <taxon>Arachnida</taxon>
        <taxon>Araneae</taxon>
        <taxon>Araneomorphae</taxon>
        <taxon>Entelegynae</taxon>
        <taxon>Araneoidea</taxon>
        <taxon>Araneidae</taxon>
        <taxon>Caerostris</taxon>
    </lineage>
</organism>
<sequence>MSFHSQTAWSPNQHINPALTSGGITNRRFANICFCKPLAGFLNQKDQLGEISPLFRPPPNIFSSFISLRRNSGMSTNRNWCRAYGEVQGAPDLHVNYFPAWLQKVPLFVCKGIDNAAEQRDRDRTDLCFSSRARYLPTIPSSNCTIFGLSHALFSLRNFTKGYNLHFI</sequence>
<accession>A0AAV4QY09</accession>
<name>A0AAV4QY09_9ARAC</name>
<evidence type="ECO:0000313" key="2">
    <source>
        <dbReference type="Proteomes" id="UP001054837"/>
    </source>
</evidence>
<evidence type="ECO:0000313" key="1">
    <source>
        <dbReference type="EMBL" id="GIY14533.1"/>
    </source>
</evidence>
<gene>
    <name evidence="1" type="ORF">CDAR_189461</name>
</gene>